<dbReference type="AlphaFoldDB" id="A0A1Y5N9H0"/>
<feature type="region of interest" description="Disordered" evidence="1">
    <location>
        <begin position="347"/>
        <end position="387"/>
    </location>
</feature>
<proteinExistence type="predicted"/>
<protein>
    <submittedName>
        <fullName evidence="2">Uncharacterized protein</fullName>
    </submittedName>
</protein>
<dbReference type="RefSeq" id="WP_087582232.1">
    <property type="nucleotide sequence ID" value="NZ_NDYQ01000020.1"/>
</dbReference>
<evidence type="ECO:0000313" key="3">
    <source>
        <dbReference type="Proteomes" id="UP000195893"/>
    </source>
</evidence>
<dbReference type="EMBL" id="NDYQ01000020">
    <property type="protein sequence ID" value="OUT16103.1"/>
    <property type="molecule type" value="Genomic_DNA"/>
</dbReference>
<dbReference type="Proteomes" id="UP000195893">
    <property type="component" value="Unassembled WGS sequence"/>
</dbReference>
<name>A0A1Y5N9H0_9BACT</name>
<sequence>MPYFNPNKIDFNYNTNTIDAVGATGRALWDIYQDSVRNNFTKQRLAEENRSNLATEQNNIDRLNENIRHNISTETETANNNTINQGFKRDELGLKGQELGLKANKYQNDAYHNQLMANIAMQNANTNANRLNFDVQKYNSGLNSDSLETNLAFEKLGAKLPDWAENMSPQEVQAYKKAIINVETNKALNGASGSLVDRKQLAQKSVQNLSDLKTLLDSLKRAKEKYSSTNTGWLDTALHSGAKYLGFDGKQMNDFRSALNNAMLFAKGVFGDGKMSNLQYQQLINSFPTGDETSDKAFVSNYDATLDALGSYYKNTVEQMQNGGVNMREFEGMLPEIQSQINELYYNPRGEPKKQKNSPQEGRSLGANQNNSQRNYIDAKTLGINFR</sequence>
<accession>A0A1Y5N9H0</accession>
<evidence type="ECO:0000256" key="1">
    <source>
        <dbReference type="SAM" id="MobiDB-lite"/>
    </source>
</evidence>
<feature type="compositionally biased region" description="Polar residues" evidence="1">
    <location>
        <begin position="357"/>
        <end position="375"/>
    </location>
</feature>
<reference evidence="2 3" key="1">
    <citation type="submission" date="2017-04" db="EMBL/GenBank/DDBJ databases">
        <title>Complete genome of Campylobacter concisus ATCC 33237T and draft genomes for an additional eight well characterized C. concisus strains.</title>
        <authorList>
            <person name="Cornelius A.J."/>
            <person name="Miller W.G."/>
            <person name="Lastovica A.J."/>
            <person name="On S.L."/>
            <person name="French N.P."/>
            <person name="Vandenberg O."/>
            <person name="Biggs P.J."/>
        </authorList>
    </citation>
    <scope>NUCLEOTIDE SEQUENCE [LARGE SCALE GENOMIC DNA]</scope>
    <source>
        <strain evidence="2 3">Lasto127.99</strain>
    </source>
</reference>
<comment type="caution">
    <text evidence="2">The sequence shown here is derived from an EMBL/GenBank/DDBJ whole genome shotgun (WGS) entry which is preliminary data.</text>
</comment>
<gene>
    <name evidence="2" type="ORF">B9N60_09865</name>
</gene>
<organism evidence="2 3">
    <name type="scientific">Campylobacter concisus</name>
    <dbReference type="NCBI Taxonomy" id="199"/>
    <lineage>
        <taxon>Bacteria</taxon>
        <taxon>Pseudomonadati</taxon>
        <taxon>Campylobacterota</taxon>
        <taxon>Epsilonproteobacteria</taxon>
        <taxon>Campylobacterales</taxon>
        <taxon>Campylobacteraceae</taxon>
        <taxon>Campylobacter</taxon>
    </lineage>
</organism>
<evidence type="ECO:0000313" key="2">
    <source>
        <dbReference type="EMBL" id="OUT16103.1"/>
    </source>
</evidence>